<feature type="region of interest" description="Disordered" evidence="1">
    <location>
        <begin position="1"/>
        <end position="22"/>
    </location>
</feature>
<sequence length="1072" mass="117385">MLHLAPRLHSAQEQRNATGVDGPDLTRITRFAALLPSDQLNHQDEIALNLFTLQDYRLPPFYLERLLTGLMRSPPPAVPELPQTTNHWRRATSQRRASLLLAEAEDALLPLNWQATSFSRNPAAAAGAPHSAAKPPRRGLPWPFRRSNRDVGAGSVSGSTDYTPASPTASAEPPTRLHAFRAAIKEGGSIAQLVASNIIDPIRADTLVPGDPFVQTTLYVIAPLFEPLTSALIWPTIAHQLNYLGQRHIAQVVGIFAAGSYATDASRIVEDASCYAALAELEAFSGLRRANLKQVVSSILKGSKARGALPEEWLGRPLFDRIYLVDREKSNQGLARNSYELSVLVGNTLQALIAADGAAYIDEQVGIDLRNASERPYSLLGAAADHVPLDYIFRAAQQHEGKRLVREQVLLQPAGAPSAPVPGTPGPGSADRLEPLASLQHLGATSHQVLNRLIEQMPDLFRELNPESIQDLAVHPGYVLPTAAARKMRGLNPVRWQAAFDSQLLSVLAQSEGDFGAGALDTAWGLDALDEIGLPVNPSDSRFLPAVAQQMRTHLLNLIGAEPSGLMHARRQLHQWLFELEQERIMPSLAAGDAAAFVPAGANRVERQLELRDWRKRYRRTLADKPSLFGSLTRVLGLLSGIVLLTLLYLFGSGLVGSADDIVTVQNDPTVLTQLMTGASLDAVVDFIGNEANAATFIGLMIGAFLGATTSYRRRAQRVQKLRRERVNLACSELTAGLQDSVWRGLGRVQDRLEQMLKQMDQALDQACQSLQDWSVNENMPPLPPEDAITSHLYRPHLSQNMWQRCLAFMRGRQDVDAGGTPLSVATGYREGEARLRAKWAAPDRLERLAALFTGRQASSAPLADILASYVRESAQVAVGESPPALSDQEPDGDQAAHDSEADMARRAFVRTLAQEYNLEHLLWRDTTSAEGFASPYQDEEFTPVSTATLRYLESMWNAAKPSANYDVSDRLAAHGLPVEFAAVSGDPDSDLTEDVLQSLRIPRLLTGNPFQIAFVRTLHGLELSDLGSMTRYLAELGRMDNAARQQILLTDIIHAEMYNQQDPRDARSAWS</sequence>
<reference evidence="3" key="1">
    <citation type="submission" date="2019-09" db="EMBL/GenBank/DDBJ databases">
        <title>Characterisation of the sponge microbiome using genome-centric metagenomics.</title>
        <authorList>
            <person name="Engelberts J.P."/>
            <person name="Robbins S.J."/>
            <person name="De Goeij J.M."/>
            <person name="Aranda M."/>
            <person name="Bell S.C."/>
            <person name="Webster N.S."/>
        </authorList>
    </citation>
    <scope>NUCLEOTIDE SEQUENCE</scope>
    <source>
        <strain evidence="3">SB0675_bin_29</strain>
    </source>
</reference>
<name>A0A6B1FWK7_9CHLR</name>
<accession>A0A6B1FWK7</accession>
<keyword evidence="2" id="KW-1133">Transmembrane helix</keyword>
<feature type="compositionally biased region" description="Low complexity" evidence="1">
    <location>
        <begin position="122"/>
        <end position="134"/>
    </location>
</feature>
<keyword evidence="2" id="KW-0472">Membrane</keyword>
<feature type="compositionally biased region" description="Low complexity" evidence="1">
    <location>
        <begin position="163"/>
        <end position="174"/>
    </location>
</feature>
<organism evidence="3">
    <name type="scientific">Caldilineaceae bacterium SB0675_bin_29</name>
    <dbReference type="NCBI Taxonomy" id="2605266"/>
    <lineage>
        <taxon>Bacteria</taxon>
        <taxon>Bacillati</taxon>
        <taxon>Chloroflexota</taxon>
        <taxon>Caldilineae</taxon>
        <taxon>Caldilineales</taxon>
        <taxon>Caldilineaceae</taxon>
    </lineage>
</organism>
<evidence type="ECO:0000256" key="2">
    <source>
        <dbReference type="SAM" id="Phobius"/>
    </source>
</evidence>
<evidence type="ECO:0000313" key="3">
    <source>
        <dbReference type="EMBL" id="MYH61523.1"/>
    </source>
</evidence>
<evidence type="ECO:0000256" key="1">
    <source>
        <dbReference type="SAM" id="MobiDB-lite"/>
    </source>
</evidence>
<gene>
    <name evidence="3" type="ORF">F4148_07075</name>
</gene>
<keyword evidence="2" id="KW-0812">Transmembrane</keyword>
<protein>
    <submittedName>
        <fullName evidence="3">Uncharacterized protein</fullName>
    </submittedName>
</protein>
<feature type="transmembrane region" description="Helical" evidence="2">
    <location>
        <begin position="627"/>
        <end position="651"/>
    </location>
</feature>
<dbReference type="EMBL" id="VYDA01000269">
    <property type="protein sequence ID" value="MYH61523.1"/>
    <property type="molecule type" value="Genomic_DNA"/>
</dbReference>
<feature type="transmembrane region" description="Helical" evidence="2">
    <location>
        <begin position="694"/>
        <end position="712"/>
    </location>
</feature>
<comment type="caution">
    <text evidence="3">The sequence shown here is derived from an EMBL/GenBank/DDBJ whole genome shotgun (WGS) entry which is preliminary data.</text>
</comment>
<proteinExistence type="predicted"/>
<feature type="region of interest" description="Disordered" evidence="1">
    <location>
        <begin position="122"/>
        <end position="174"/>
    </location>
</feature>
<feature type="region of interest" description="Disordered" evidence="1">
    <location>
        <begin position="879"/>
        <end position="899"/>
    </location>
</feature>
<dbReference type="AlphaFoldDB" id="A0A6B1FWK7"/>